<feature type="non-terminal residue" evidence="1">
    <location>
        <position position="1"/>
    </location>
</feature>
<reference evidence="1" key="1">
    <citation type="journal article" date="2013" name="Genome Biol.">
        <title>Draft genome of the mountain pine beetle, Dendroctonus ponderosae Hopkins, a major forest pest.</title>
        <authorList>
            <person name="Keeling C.I."/>
            <person name="Yuen M.M."/>
            <person name="Liao N.Y."/>
            <person name="Docking T.R."/>
            <person name="Chan S.K."/>
            <person name="Taylor G.A."/>
            <person name="Palmquist D.L."/>
            <person name="Jackman S.D."/>
            <person name="Nguyen A."/>
            <person name="Li M."/>
            <person name="Henderson H."/>
            <person name="Janes J.K."/>
            <person name="Zhao Y."/>
            <person name="Pandoh P."/>
            <person name="Moore R."/>
            <person name="Sperling F.A."/>
            <person name="Huber D.P."/>
            <person name="Birol I."/>
            <person name="Jones S.J."/>
            <person name="Bohlmann J."/>
        </authorList>
    </citation>
    <scope>NUCLEOTIDE SEQUENCE</scope>
</reference>
<name>N6UHR6_DENPD</name>
<dbReference type="OrthoDB" id="6757273at2759"/>
<dbReference type="AlphaFoldDB" id="N6UHR6"/>
<sequence length="330" mass="37289">MDESEVVRIEHTNSTDLFEDSFRPDNQNGKRTNAAGRKMRHIDWDSRNSVMETLRHIQEENPQIEAIFLESDEGDDEDDDNAITIIEDSVDPIAVQSKKASNKAQTENNQVNLPSNRPLICNTNSPFTVREVSPYKIPSSLIQNSNTIALQEDSKGTTPKRYLVIPKEVVPIFANAKGPISLNVPGIGPLLIQKPSEIISGPNAQLDLQSCLADLDSSFKKQPKTPEYNPLYEVMENYVETQYPEQFTVIDNLKEFENKIDNAKPLLVVNEKQWGTLNLPQVSEANNMVHPVTDDSKIPFSMKLTAVRYNLRFVKPDILFRHLSGEKIDN</sequence>
<dbReference type="HOGENOM" id="CLU_842684_0_0_1"/>
<organism evidence="1">
    <name type="scientific">Dendroctonus ponderosae</name>
    <name type="common">Mountain pine beetle</name>
    <dbReference type="NCBI Taxonomy" id="77166"/>
    <lineage>
        <taxon>Eukaryota</taxon>
        <taxon>Metazoa</taxon>
        <taxon>Ecdysozoa</taxon>
        <taxon>Arthropoda</taxon>
        <taxon>Hexapoda</taxon>
        <taxon>Insecta</taxon>
        <taxon>Pterygota</taxon>
        <taxon>Neoptera</taxon>
        <taxon>Endopterygota</taxon>
        <taxon>Coleoptera</taxon>
        <taxon>Polyphaga</taxon>
        <taxon>Cucujiformia</taxon>
        <taxon>Curculionidae</taxon>
        <taxon>Scolytinae</taxon>
        <taxon>Dendroctonus</taxon>
    </lineage>
</organism>
<accession>N6UHR6</accession>
<dbReference type="EMBL" id="KB740591">
    <property type="protein sequence ID" value="ENN80156.1"/>
    <property type="molecule type" value="Genomic_DNA"/>
</dbReference>
<proteinExistence type="predicted"/>
<protein>
    <submittedName>
        <fullName evidence="1">Uncharacterized protein</fullName>
    </submittedName>
</protein>
<gene>
    <name evidence="1" type="ORF">YQE_03420</name>
</gene>
<evidence type="ECO:0000313" key="1">
    <source>
        <dbReference type="EMBL" id="ENN80156.1"/>
    </source>
</evidence>